<proteinExistence type="predicted"/>
<dbReference type="KEGG" id="nau:109232152"/>
<dbReference type="OMA" id="RTHASRY"/>
<keyword evidence="2" id="KW-1185">Reference proteome</keyword>
<dbReference type="EMBL" id="MJEQ01037191">
    <property type="protein sequence ID" value="OIS98585.1"/>
    <property type="molecule type" value="Genomic_DNA"/>
</dbReference>
<organism evidence="1 2">
    <name type="scientific">Nicotiana attenuata</name>
    <name type="common">Coyote tobacco</name>
    <dbReference type="NCBI Taxonomy" id="49451"/>
    <lineage>
        <taxon>Eukaryota</taxon>
        <taxon>Viridiplantae</taxon>
        <taxon>Streptophyta</taxon>
        <taxon>Embryophyta</taxon>
        <taxon>Tracheophyta</taxon>
        <taxon>Spermatophyta</taxon>
        <taxon>Magnoliopsida</taxon>
        <taxon>eudicotyledons</taxon>
        <taxon>Gunneridae</taxon>
        <taxon>Pentapetalae</taxon>
        <taxon>asterids</taxon>
        <taxon>lamiids</taxon>
        <taxon>Solanales</taxon>
        <taxon>Solanaceae</taxon>
        <taxon>Nicotianoideae</taxon>
        <taxon>Nicotianeae</taxon>
        <taxon>Nicotiana</taxon>
    </lineage>
</organism>
<reference evidence="1" key="1">
    <citation type="submission" date="2016-11" db="EMBL/GenBank/DDBJ databases">
        <title>The genome of Nicotiana attenuata.</title>
        <authorList>
            <person name="Xu S."/>
            <person name="Brockmoeller T."/>
            <person name="Gaquerel E."/>
            <person name="Navarro A."/>
            <person name="Kuhl H."/>
            <person name="Gase K."/>
            <person name="Ling Z."/>
            <person name="Zhou W."/>
            <person name="Kreitzer C."/>
            <person name="Stanke M."/>
            <person name="Tang H."/>
            <person name="Lyons E."/>
            <person name="Pandey P."/>
            <person name="Pandey S.P."/>
            <person name="Timmermann B."/>
            <person name="Baldwin I.T."/>
        </authorList>
    </citation>
    <scope>NUCLEOTIDE SEQUENCE [LARGE SCALE GENOMIC DNA]</scope>
    <source>
        <strain evidence="1">UT</strain>
    </source>
</reference>
<comment type="caution">
    <text evidence="1">The sequence shown here is derived from an EMBL/GenBank/DDBJ whole genome shotgun (WGS) entry which is preliminary data.</text>
</comment>
<protein>
    <submittedName>
        <fullName evidence="1">Uncharacterized protein</fullName>
    </submittedName>
</protein>
<evidence type="ECO:0000313" key="1">
    <source>
        <dbReference type="EMBL" id="OIS98585.1"/>
    </source>
</evidence>
<dbReference type="OrthoDB" id="1302937at2759"/>
<name>A0A1J6I227_NICAT</name>
<accession>A0A1J6I227</accession>
<evidence type="ECO:0000313" key="2">
    <source>
        <dbReference type="Proteomes" id="UP000187609"/>
    </source>
</evidence>
<sequence>MDTQGAGTSIKRQRVDTQVRSVGDFVEYFHRVPQRLSSTDPERLSLSISPAFMQSLRDANVLGLRKPPGQRVPIITYYELVPSVIREAMRDVFEMYYKYRLIRNEVMDVDYAEVADHATVTADVCMSALYAKLRNIHRTFGTDSDRYTNSARYTKNIELPVPFAEAISNIGVFNTEMTVNIKTVVPTYPEGTENEGCSCEEFPIARYCSILPHMKNAGIPLKSIDIHDTTGTAWWTFKVKHDGDRYAFAGIFPPVLYSTLSCQIAQMFIVTDCHGTFSPIVTHQAEDLPYQTRLVDIRDDAPFRAFAALCGGPSEEWNEYANIH</sequence>
<dbReference type="Proteomes" id="UP000187609">
    <property type="component" value="Unassembled WGS sequence"/>
</dbReference>
<dbReference type="Gramene" id="OIS98585">
    <property type="protein sequence ID" value="OIS98585"/>
    <property type="gene ID" value="A4A49_06903"/>
</dbReference>
<dbReference type="AlphaFoldDB" id="A0A1J6I227"/>
<gene>
    <name evidence="1" type="ORF">A4A49_06903</name>
</gene>